<accession>A0A934KG11</accession>
<sequence>MHTLMTQLRLQRLLRLHGELAERLAAPGTDPRLASAAVRKLLKAVADVQESWRAEVARAGTDLGPLRSRVTRSISELAGPCVSLEQPAADPLQLDADFRESCASLLLLLRGLESTQPDTLRAWLKVADTPLRRPA</sequence>
<comment type="caution">
    <text evidence="1">The sequence shown here is derived from an EMBL/GenBank/DDBJ whole genome shotgun (WGS) entry which is preliminary data.</text>
</comment>
<name>A0A934KG11_9BACT</name>
<dbReference type="AlphaFoldDB" id="A0A934KG11"/>
<dbReference type="EMBL" id="JAEKNQ010000028">
    <property type="protein sequence ID" value="MBJ7602927.1"/>
    <property type="molecule type" value="Genomic_DNA"/>
</dbReference>
<organism evidence="1 2">
    <name type="scientific">Candidatus Dormiibacter inghamiae</name>
    <dbReference type="NCBI Taxonomy" id="3127013"/>
    <lineage>
        <taxon>Bacteria</taxon>
        <taxon>Bacillati</taxon>
        <taxon>Candidatus Dormiibacterota</taxon>
        <taxon>Candidatus Dormibacteria</taxon>
        <taxon>Candidatus Dormibacterales</taxon>
        <taxon>Candidatus Dormibacteraceae</taxon>
        <taxon>Candidatus Dormiibacter</taxon>
    </lineage>
</organism>
<evidence type="ECO:0000313" key="1">
    <source>
        <dbReference type="EMBL" id="MBJ7602927.1"/>
    </source>
</evidence>
<dbReference type="Proteomes" id="UP000620075">
    <property type="component" value="Unassembled WGS sequence"/>
</dbReference>
<gene>
    <name evidence="1" type="ORF">JF888_07015</name>
</gene>
<evidence type="ECO:0000313" key="2">
    <source>
        <dbReference type="Proteomes" id="UP000620075"/>
    </source>
</evidence>
<proteinExistence type="predicted"/>
<dbReference type="RefSeq" id="WP_338178072.1">
    <property type="nucleotide sequence ID" value="NZ_JAEKNQ010000028.1"/>
</dbReference>
<reference evidence="1 2" key="1">
    <citation type="submission" date="2020-10" db="EMBL/GenBank/DDBJ databases">
        <title>Ca. Dormibacterota MAGs.</title>
        <authorList>
            <person name="Montgomery K."/>
        </authorList>
    </citation>
    <scope>NUCLEOTIDE SEQUENCE [LARGE SCALE GENOMIC DNA]</scope>
    <source>
        <strain evidence="1">SC8811_S16_3</strain>
    </source>
</reference>
<protein>
    <submittedName>
        <fullName evidence="1">Uncharacterized protein</fullName>
    </submittedName>
</protein>